<keyword evidence="4" id="KW-0998">Cell outer membrane</keyword>
<comment type="similarity">
    <text evidence="5">Belongs to the Omp25/RopB family.</text>
</comment>
<dbReference type="Pfam" id="PF13505">
    <property type="entry name" value="OMP_b-brl"/>
    <property type="match status" value="1"/>
</dbReference>
<dbReference type="InterPro" id="IPR011250">
    <property type="entry name" value="OMP/PagP_B-barrel"/>
</dbReference>
<evidence type="ECO:0000256" key="4">
    <source>
        <dbReference type="ARBA" id="ARBA00023237"/>
    </source>
</evidence>
<evidence type="ECO:0000313" key="8">
    <source>
        <dbReference type="EMBL" id="OQW54697.1"/>
    </source>
</evidence>
<dbReference type="Gene3D" id="2.40.160.20">
    <property type="match status" value="1"/>
</dbReference>
<sequence length="219" mass="23653">MRAAAITLFAVMNAGCLSAADLSYGQQPAYQQPLNRVASAWQGFYVGAHAGYSWGNFDGTLNPGPTNLGFNGSSISGGLFTGLNFQLTPQYLAGVEGDISFLNPRSERTINGALFQDRADWQGTVRVRGGLTFDNYFAYLTGGLAITDVELRGPVDRQSRTKVGWAIGGGLEGRLNDHVFTRGEYIYTNFGSDDYALGAQRINGGLDTHTLRLGIGYRF</sequence>
<evidence type="ECO:0000256" key="3">
    <source>
        <dbReference type="ARBA" id="ARBA00023136"/>
    </source>
</evidence>
<feature type="domain" description="Outer membrane protein beta-barrel" evidence="7">
    <location>
        <begin position="28"/>
        <end position="219"/>
    </location>
</feature>
<dbReference type="PANTHER" id="PTHR34001">
    <property type="entry name" value="BLL7405 PROTEIN"/>
    <property type="match status" value="1"/>
</dbReference>
<comment type="caution">
    <text evidence="8">The sequence shown here is derived from an EMBL/GenBank/DDBJ whole genome shotgun (WGS) entry which is preliminary data.</text>
</comment>
<evidence type="ECO:0000256" key="6">
    <source>
        <dbReference type="SAM" id="SignalP"/>
    </source>
</evidence>
<accession>A0A1W9I520</accession>
<organism evidence="8 9">
    <name type="scientific">Candidatus Raskinella chloraquaticus</name>
    <dbReference type="NCBI Taxonomy" id="1951219"/>
    <lineage>
        <taxon>Bacteria</taxon>
        <taxon>Pseudomonadati</taxon>
        <taxon>Pseudomonadota</taxon>
        <taxon>Alphaproteobacteria</taxon>
        <taxon>Hyphomicrobiales</taxon>
        <taxon>Phreatobacteraceae</taxon>
        <taxon>Candidatus Raskinella</taxon>
    </lineage>
</organism>
<dbReference type="GO" id="GO:0009279">
    <property type="term" value="C:cell outer membrane"/>
    <property type="evidence" value="ECO:0007669"/>
    <property type="project" value="UniProtKB-SubCell"/>
</dbReference>
<evidence type="ECO:0000256" key="1">
    <source>
        <dbReference type="ARBA" id="ARBA00004442"/>
    </source>
</evidence>
<reference evidence="8 9" key="1">
    <citation type="journal article" date="2017" name="Water Res.">
        <title>Comammox in drinking water systems.</title>
        <authorList>
            <person name="Wang Y."/>
            <person name="Ma L."/>
            <person name="Mao Y."/>
            <person name="Jiang X."/>
            <person name="Xia Y."/>
            <person name="Yu K."/>
            <person name="Li B."/>
            <person name="Zhang T."/>
        </authorList>
    </citation>
    <scope>NUCLEOTIDE SEQUENCE [LARGE SCALE GENOMIC DNA]</scope>
    <source>
        <strain evidence="8">SG_bin8</strain>
    </source>
</reference>
<feature type="chain" id="PRO_5012597050" description="Outer membrane protein beta-barrel domain-containing protein" evidence="6">
    <location>
        <begin position="20"/>
        <end position="219"/>
    </location>
</feature>
<dbReference type="Proteomes" id="UP000192872">
    <property type="component" value="Unassembled WGS sequence"/>
</dbReference>
<protein>
    <recommendedName>
        <fullName evidence="7">Outer membrane protein beta-barrel domain-containing protein</fullName>
    </recommendedName>
</protein>
<feature type="signal peptide" evidence="6">
    <location>
        <begin position="1"/>
        <end position="19"/>
    </location>
</feature>
<dbReference type="STRING" id="1827387.A4S15_03630"/>
<keyword evidence="2 6" id="KW-0732">Signal</keyword>
<evidence type="ECO:0000256" key="5">
    <source>
        <dbReference type="ARBA" id="ARBA00038306"/>
    </source>
</evidence>
<name>A0A1W9I520_9HYPH</name>
<dbReference type="AlphaFoldDB" id="A0A1W9I520"/>
<evidence type="ECO:0000259" key="7">
    <source>
        <dbReference type="Pfam" id="PF13505"/>
    </source>
</evidence>
<dbReference type="InterPro" id="IPR051692">
    <property type="entry name" value="OMP-like"/>
</dbReference>
<proteinExistence type="inferred from homology"/>
<comment type="subcellular location">
    <subcellularLocation>
        <location evidence="1">Cell outer membrane</location>
    </subcellularLocation>
</comment>
<keyword evidence="3" id="KW-0472">Membrane</keyword>
<evidence type="ECO:0000313" key="9">
    <source>
        <dbReference type="Proteomes" id="UP000192872"/>
    </source>
</evidence>
<dbReference type="InterPro" id="IPR027385">
    <property type="entry name" value="Beta-barrel_OMP"/>
</dbReference>
<evidence type="ECO:0000256" key="2">
    <source>
        <dbReference type="ARBA" id="ARBA00022729"/>
    </source>
</evidence>
<dbReference type="SUPFAM" id="SSF56925">
    <property type="entry name" value="OMPA-like"/>
    <property type="match status" value="1"/>
</dbReference>
<gene>
    <name evidence="8" type="ORF">A4S15_03630</name>
</gene>
<dbReference type="PANTHER" id="PTHR34001:SF3">
    <property type="entry name" value="BLL7405 PROTEIN"/>
    <property type="match status" value="1"/>
</dbReference>
<dbReference type="EMBL" id="LWDL01000001">
    <property type="protein sequence ID" value="OQW54697.1"/>
    <property type="molecule type" value="Genomic_DNA"/>
</dbReference>